<accession>A0A7G1HRM4</accession>
<dbReference type="Gene3D" id="3.40.50.2300">
    <property type="match status" value="1"/>
</dbReference>
<dbReference type="InterPro" id="IPR046947">
    <property type="entry name" value="LytR-like"/>
</dbReference>
<dbReference type="AlphaFoldDB" id="A0A7G1HRM4"/>
<dbReference type="Pfam" id="PF04397">
    <property type="entry name" value="LytTR"/>
    <property type="match status" value="1"/>
</dbReference>
<keyword evidence="4" id="KW-0238">DNA-binding</keyword>
<dbReference type="GO" id="GO:0000156">
    <property type="term" value="F:phosphorelay response regulator activity"/>
    <property type="evidence" value="ECO:0007669"/>
    <property type="project" value="InterPro"/>
</dbReference>
<dbReference type="InterPro" id="IPR007492">
    <property type="entry name" value="LytTR_DNA-bd_dom"/>
</dbReference>
<feature type="modified residue" description="4-aspartylphosphate" evidence="1">
    <location>
        <position position="55"/>
    </location>
</feature>
<evidence type="ECO:0000259" key="2">
    <source>
        <dbReference type="PROSITE" id="PS50110"/>
    </source>
</evidence>
<feature type="domain" description="HTH LytTR-type" evidence="3">
    <location>
        <begin position="129"/>
        <end position="230"/>
    </location>
</feature>
<organism evidence="4 5">
    <name type="scientific">Coprobacter secundus subsp. similis</name>
    <dbReference type="NCBI Taxonomy" id="2751153"/>
    <lineage>
        <taxon>Bacteria</taxon>
        <taxon>Pseudomonadati</taxon>
        <taxon>Bacteroidota</taxon>
        <taxon>Bacteroidia</taxon>
        <taxon>Bacteroidales</taxon>
        <taxon>Barnesiellaceae</taxon>
        <taxon>Coprobacter</taxon>
    </lineage>
</organism>
<dbReference type="RefSeq" id="WP_021930201.1">
    <property type="nucleotide sequence ID" value="NZ_AP023322.1"/>
</dbReference>
<dbReference type="GO" id="GO:0003677">
    <property type="term" value="F:DNA binding"/>
    <property type="evidence" value="ECO:0007669"/>
    <property type="project" value="UniProtKB-KW"/>
</dbReference>
<dbReference type="Gene3D" id="2.40.50.1020">
    <property type="entry name" value="LytTr DNA-binding domain"/>
    <property type="match status" value="1"/>
</dbReference>
<evidence type="ECO:0000259" key="3">
    <source>
        <dbReference type="PROSITE" id="PS50930"/>
    </source>
</evidence>
<evidence type="ECO:0000256" key="1">
    <source>
        <dbReference type="PROSITE-ProRule" id="PRU00169"/>
    </source>
</evidence>
<dbReference type="InterPro" id="IPR001789">
    <property type="entry name" value="Sig_transdc_resp-reg_receiver"/>
</dbReference>
<dbReference type="InterPro" id="IPR011006">
    <property type="entry name" value="CheY-like_superfamily"/>
</dbReference>
<keyword evidence="1" id="KW-0597">Phosphoprotein</keyword>
<dbReference type="SUPFAM" id="SSF52172">
    <property type="entry name" value="CheY-like"/>
    <property type="match status" value="1"/>
</dbReference>
<name>A0A7G1HRM4_9BACT</name>
<dbReference type="Pfam" id="PF00072">
    <property type="entry name" value="Response_reg"/>
    <property type="match status" value="1"/>
</dbReference>
<reference evidence="5" key="1">
    <citation type="submission" date="2020-07" db="EMBL/GenBank/DDBJ databases">
        <title>Complete genome sequencing of Coprobacter sp. strain 2CBH44.</title>
        <authorList>
            <person name="Sakamoto M."/>
            <person name="Murakami T."/>
            <person name="Mori H."/>
        </authorList>
    </citation>
    <scope>NUCLEOTIDE SEQUENCE [LARGE SCALE GENOMIC DNA]</scope>
    <source>
        <strain evidence="5">2CBH44</strain>
    </source>
</reference>
<evidence type="ECO:0000313" key="5">
    <source>
        <dbReference type="Proteomes" id="UP000594042"/>
    </source>
</evidence>
<evidence type="ECO:0000313" key="4">
    <source>
        <dbReference type="EMBL" id="BCI62246.1"/>
    </source>
</evidence>
<protein>
    <submittedName>
        <fullName evidence="4">DNA-binding response regulator</fullName>
    </submittedName>
</protein>
<dbReference type="SMART" id="SM00850">
    <property type="entry name" value="LytTR"/>
    <property type="match status" value="1"/>
</dbReference>
<feature type="domain" description="Response regulatory" evidence="2">
    <location>
        <begin position="5"/>
        <end position="115"/>
    </location>
</feature>
<proteinExistence type="predicted"/>
<dbReference type="SMART" id="SM00448">
    <property type="entry name" value="REC"/>
    <property type="match status" value="1"/>
</dbReference>
<sequence length="236" mass="27546">MKKIKCIAIDDEPLALLVISQFCERKGNIELTTYCEPKIGLEEIIRKKPDLVFLDIEMNSISGLDIAHILPHDTCFIFTTAHAQYALDGFDLNATDFLHKPFSYERFEKAIEKAFRYIENIPNRVTETIIVKQEYNNISIAISDILYIEAMENYIKIFRVNDNYILTHTNLKNIQKMLPENKFIRIHRSYIIPIEKVEIFSKKEIKLSGKETPLPIGRQFSNNVYNILTGKNIEYH</sequence>
<gene>
    <name evidence="4" type="ORF">Cop2CBH44_05990</name>
</gene>
<dbReference type="EMBL" id="AP023322">
    <property type="protein sequence ID" value="BCI62246.1"/>
    <property type="molecule type" value="Genomic_DNA"/>
</dbReference>
<dbReference type="PANTHER" id="PTHR37299:SF1">
    <property type="entry name" value="STAGE 0 SPORULATION PROTEIN A HOMOLOG"/>
    <property type="match status" value="1"/>
</dbReference>
<dbReference type="KEGG" id="copr:Cop2CBH44_05990"/>
<dbReference type="PANTHER" id="PTHR37299">
    <property type="entry name" value="TRANSCRIPTIONAL REGULATOR-RELATED"/>
    <property type="match status" value="1"/>
</dbReference>
<dbReference type="PROSITE" id="PS50110">
    <property type="entry name" value="RESPONSE_REGULATORY"/>
    <property type="match status" value="1"/>
</dbReference>
<dbReference type="Proteomes" id="UP000594042">
    <property type="component" value="Chromosome"/>
</dbReference>
<keyword evidence="5" id="KW-1185">Reference proteome</keyword>
<dbReference type="PROSITE" id="PS50930">
    <property type="entry name" value="HTH_LYTTR"/>
    <property type="match status" value="1"/>
</dbReference>